<sequence>MKLTVIGYWGGYPAANEASSGYLVESGDFRLLVDCGSAVLSQLQNYAAPENLDAIIVSHYHHDHIADIGGIQHALLIQSFLGKKREALPIYGHNEDEGGFAGLTYKSNTRGVAYYPDQELEIGPLTIRFLKTVHPVPCYAMRITDGVSTILYTADTSYKDELISFAEEADVLIAECNLYGDQDGSGAGHMNSRDVAKLAREADVKEVILTHLPHFGNHDNLVKETKETYDGPVRLAASGLVWEGEA</sequence>
<gene>
    <name evidence="3" type="ORF">GJU40_15495</name>
</gene>
<feature type="domain" description="Metallo-beta-lactamase" evidence="2">
    <location>
        <begin position="18"/>
        <end position="211"/>
    </location>
</feature>
<dbReference type="PANTHER" id="PTHR46018">
    <property type="entry name" value="ZINC PHOSPHODIESTERASE ELAC PROTEIN 1"/>
    <property type="match status" value="1"/>
</dbReference>
<dbReference type="GO" id="GO:0042781">
    <property type="term" value="F:3'-tRNA processing endoribonuclease activity"/>
    <property type="evidence" value="ECO:0007669"/>
    <property type="project" value="TreeGrafter"/>
</dbReference>
<dbReference type="CDD" id="cd07716">
    <property type="entry name" value="RNaseZ_short-form-like_MBL-fold"/>
    <property type="match status" value="1"/>
</dbReference>
<dbReference type="SMART" id="SM00849">
    <property type="entry name" value="Lactamase_B"/>
    <property type="match status" value="1"/>
</dbReference>
<dbReference type="SUPFAM" id="SSF56281">
    <property type="entry name" value="Metallo-hydrolase/oxidoreductase"/>
    <property type="match status" value="1"/>
</dbReference>
<dbReference type="Gene3D" id="3.60.15.10">
    <property type="entry name" value="Ribonuclease Z/Hydroxyacylglutathione hydrolase-like"/>
    <property type="match status" value="1"/>
</dbReference>
<dbReference type="Proteomes" id="UP000448867">
    <property type="component" value="Unassembled WGS sequence"/>
</dbReference>
<dbReference type="OrthoDB" id="9794898at2"/>
<dbReference type="AlphaFoldDB" id="A0A7X2J166"/>
<organism evidence="3 4">
    <name type="scientific">Metabacillus lacus</name>
    <dbReference type="NCBI Taxonomy" id="1983721"/>
    <lineage>
        <taxon>Bacteria</taxon>
        <taxon>Bacillati</taxon>
        <taxon>Bacillota</taxon>
        <taxon>Bacilli</taxon>
        <taxon>Bacillales</taxon>
        <taxon>Bacillaceae</taxon>
        <taxon>Metabacillus</taxon>
    </lineage>
</organism>
<name>A0A7X2J166_9BACI</name>
<comment type="caution">
    <text evidence="3">The sequence shown here is derived from an EMBL/GenBank/DDBJ whole genome shotgun (WGS) entry which is preliminary data.</text>
</comment>
<dbReference type="InterPro" id="IPR001279">
    <property type="entry name" value="Metallo-B-lactamas"/>
</dbReference>
<accession>A0A7X2J166</accession>
<keyword evidence="4" id="KW-1185">Reference proteome</keyword>
<evidence type="ECO:0000313" key="3">
    <source>
        <dbReference type="EMBL" id="MRX73548.1"/>
    </source>
</evidence>
<dbReference type="EMBL" id="WKKI01000037">
    <property type="protein sequence ID" value="MRX73548.1"/>
    <property type="molecule type" value="Genomic_DNA"/>
</dbReference>
<dbReference type="Pfam" id="PF12706">
    <property type="entry name" value="Lactamase_B_2"/>
    <property type="match status" value="1"/>
</dbReference>
<proteinExistence type="predicted"/>
<keyword evidence="1" id="KW-0862">Zinc</keyword>
<evidence type="ECO:0000259" key="2">
    <source>
        <dbReference type="SMART" id="SM00849"/>
    </source>
</evidence>
<evidence type="ECO:0000256" key="1">
    <source>
        <dbReference type="ARBA" id="ARBA00022833"/>
    </source>
</evidence>
<dbReference type="RefSeq" id="WP_154309015.1">
    <property type="nucleotide sequence ID" value="NZ_WKKI01000037.1"/>
</dbReference>
<evidence type="ECO:0000313" key="4">
    <source>
        <dbReference type="Proteomes" id="UP000448867"/>
    </source>
</evidence>
<protein>
    <submittedName>
        <fullName evidence="3">MBL fold metallo-hydrolase</fullName>
    </submittedName>
</protein>
<dbReference type="InterPro" id="IPR036866">
    <property type="entry name" value="RibonucZ/Hydroxyglut_hydro"/>
</dbReference>
<keyword evidence="3" id="KW-0378">Hydrolase</keyword>
<dbReference type="PANTHER" id="PTHR46018:SF4">
    <property type="entry name" value="METALLO-HYDROLASE YHFI-RELATED"/>
    <property type="match status" value="1"/>
</dbReference>
<reference evidence="3 4" key="1">
    <citation type="submission" date="2019-11" db="EMBL/GenBank/DDBJ databases">
        <title>Bacillus lacus genome.</title>
        <authorList>
            <person name="Allen C.J."/>
            <person name="Newman J.D."/>
        </authorList>
    </citation>
    <scope>NUCLEOTIDE SEQUENCE [LARGE SCALE GENOMIC DNA]</scope>
    <source>
        <strain evidence="3 4">KCTC 33946</strain>
    </source>
</reference>